<dbReference type="STRING" id="1120964.GCA_001313265_07948"/>
<dbReference type="InterPro" id="IPR008490">
    <property type="entry name" value="Transposase_InsH_N"/>
</dbReference>
<sequence length="82" mass="9394">MEKQDSNVVFKDYNPNQLMLLPPTLEELIPVHHPARTVNSVIDQIDLSSITRLYSPNGASSYHPRMLLKILIYGYLENCYSS</sequence>
<accession>A0A1H5U385</accession>
<evidence type="ECO:0000259" key="1">
    <source>
        <dbReference type="Pfam" id="PF05598"/>
    </source>
</evidence>
<dbReference type="Proteomes" id="UP000236736">
    <property type="component" value="Unassembled WGS sequence"/>
</dbReference>
<dbReference type="EMBL" id="FNVR01000004">
    <property type="protein sequence ID" value="SEF69534.1"/>
    <property type="molecule type" value="Genomic_DNA"/>
</dbReference>
<name>A0A1H5U385_9BACT</name>
<evidence type="ECO:0000313" key="3">
    <source>
        <dbReference type="Proteomes" id="UP000236736"/>
    </source>
</evidence>
<protein>
    <recommendedName>
        <fullName evidence="1">Transposase InsH N-terminal domain-containing protein</fullName>
    </recommendedName>
</protein>
<dbReference type="AlphaFoldDB" id="A0A1H5U385"/>
<reference evidence="3" key="1">
    <citation type="submission" date="2016-10" db="EMBL/GenBank/DDBJ databases">
        <authorList>
            <person name="Varghese N."/>
            <person name="Submissions S."/>
        </authorList>
    </citation>
    <scope>NUCLEOTIDE SEQUENCE [LARGE SCALE GENOMIC DNA]</scope>
    <source>
        <strain evidence="3">DSM 17298</strain>
    </source>
</reference>
<dbReference type="Pfam" id="PF05598">
    <property type="entry name" value="DUF772"/>
    <property type="match status" value="1"/>
</dbReference>
<keyword evidence="3" id="KW-1185">Reference proteome</keyword>
<dbReference type="PANTHER" id="PTHR33408:SF2">
    <property type="entry name" value="TRANSPOSASE DDE DOMAIN-CONTAINING PROTEIN"/>
    <property type="match status" value="1"/>
</dbReference>
<dbReference type="PANTHER" id="PTHR33408">
    <property type="entry name" value="TRANSPOSASE"/>
    <property type="match status" value="1"/>
</dbReference>
<feature type="non-terminal residue" evidence="2">
    <location>
        <position position="82"/>
    </location>
</feature>
<feature type="domain" description="Transposase InsH N-terminal" evidence="1">
    <location>
        <begin position="24"/>
        <end position="82"/>
    </location>
</feature>
<proteinExistence type="predicted"/>
<organism evidence="2 3">
    <name type="scientific">Algoriphagus boritolerans DSM 17298 = JCM 18970</name>
    <dbReference type="NCBI Taxonomy" id="1120964"/>
    <lineage>
        <taxon>Bacteria</taxon>
        <taxon>Pseudomonadati</taxon>
        <taxon>Bacteroidota</taxon>
        <taxon>Cytophagia</taxon>
        <taxon>Cytophagales</taxon>
        <taxon>Cyclobacteriaceae</taxon>
        <taxon>Algoriphagus</taxon>
    </lineage>
</organism>
<gene>
    <name evidence="2" type="ORF">SAMN03080598_01028</name>
</gene>
<evidence type="ECO:0000313" key="2">
    <source>
        <dbReference type="EMBL" id="SEF69534.1"/>
    </source>
</evidence>